<sequence>MASFISRSYILLGLPLSWWTRSVQETVPEPYLDEVFHIPQAQKYCNNDFAAWDPKITTPPGLYMVTYFLKPIFGCDVAGIRATNLVCIIALTWLLERIFTHRMGNRQDEQNGSWLSSHCALNVALLPPLFFFSGLYYTDVASTLSVMLCFYSLICSDESAVKQIWWHLRLFTLGLVSLLFRQTNIFWVAIFPAAAVFLRELDQGHELIKDSMYNRSKGFGDTLTNVAKTSWKMDILYDPPVRDASMEDYFKAAISIAACTVKVITQPKRLLSIMGILKPFIGLLIAFIAFVVINGSVVLGDKSNHVPAIHTPQILYLWPFLVFFSWPFAYQHLIRVPLTLIARLPIISHLEHFLLFRRRNLLPRVLVLCFFVLFALIAVRFNTIVHPFTLADNRHYVFYVFRIMRANWWIRYAAAPAYIACAWLSIQALGSAPQSRTKPSGPTNPTPPREMDAKTASRGAPRRLLPLPDTTQSANTSFLFIWLMTTTLTLVTAPLVEPRYFILPWIFFRLHLPLSHPTQLQGNTRLATSWKMKLWDQHDKRLWLETAWFLGVNAVTMWGFLNRGFEWEQEPGRVQRFLW</sequence>
<feature type="transmembrane region" description="Helical" evidence="16">
    <location>
        <begin position="408"/>
        <end position="426"/>
    </location>
</feature>
<dbReference type="InterPro" id="IPR016900">
    <property type="entry name" value="Alg10"/>
</dbReference>
<gene>
    <name evidence="18" type="ORF">WHR41_04598</name>
</gene>
<accession>A0AB34KSQ8</accession>
<dbReference type="EC" id="2.4.1.256" evidence="4"/>
<feature type="transmembrane region" description="Helical" evidence="16">
    <location>
        <begin position="115"/>
        <end position="137"/>
    </location>
</feature>
<evidence type="ECO:0000256" key="11">
    <source>
        <dbReference type="ARBA" id="ARBA00023136"/>
    </source>
</evidence>
<keyword evidence="10 16" id="KW-1133">Transmembrane helix</keyword>
<evidence type="ECO:0000256" key="9">
    <source>
        <dbReference type="ARBA" id="ARBA00022824"/>
    </source>
</evidence>
<keyword evidence="9" id="KW-0256">Endoplasmic reticulum</keyword>
<reference evidence="18 19" key="1">
    <citation type="journal article" date="2020" name="Microbiol. Resour. Announc.">
        <title>Draft Genome Sequence of a Cladosporium Species Isolated from the Mesophotic Ascidian Didemnum maculosum.</title>
        <authorList>
            <person name="Gioti A."/>
            <person name="Siaperas R."/>
            <person name="Nikolaivits E."/>
            <person name="Le Goff G."/>
            <person name="Ouazzani J."/>
            <person name="Kotoulas G."/>
            <person name="Topakas E."/>
        </authorList>
    </citation>
    <scope>NUCLEOTIDE SEQUENCE [LARGE SCALE GENOMIC DNA]</scope>
    <source>
        <strain evidence="18 19">TM138-S3</strain>
    </source>
</reference>
<dbReference type="PANTHER" id="PTHR12989:SF10">
    <property type="entry name" value="DOL-P-GLC:GLC(2)MAN(9)GLCNAC(2)-PP-DOL ALPHA-1,2-GLUCOSYLTRANSFERASE-RELATED"/>
    <property type="match status" value="1"/>
</dbReference>
<keyword evidence="7" id="KW-0808">Transferase</keyword>
<evidence type="ECO:0000256" key="10">
    <source>
        <dbReference type="ARBA" id="ARBA00022989"/>
    </source>
</evidence>
<feature type="chain" id="PRO_5044232935" description="Dol-P-Glc:Glc(2)Man(9)GlcNAc(2)-PP-Dol alpha-1,2-glucosyltransferase" evidence="17">
    <location>
        <begin position="26"/>
        <end position="579"/>
    </location>
</feature>
<feature type="transmembrane region" description="Helical" evidence="16">
    <location>
        <begin position="365"/>
        <end position="388"/>
    </location>
</feature>
<dbReference type="AlphaFoldDB" id="A0AB34KSQ8"/>
<evidence type="ECO:0000256" key="8">
    <source>
        <dbReference type="ARBA" id="ARBA00022692"/>
    </source>
</evidence>
<comment type="similarity">
    <text evidence="3">Belongs to the ALG10 glucosyltransferase family.</text>
</comment>
<dbReference type="GO" id="GO:0106073">
    <property type="term" value="F:dolichyl pyrophosphate Glc2Man9GlcNAc2 alpha-1,2-glucosyltransferase activity"/>
    <property type="evidence" value="ECO:0007669"/>
    <property type="project" value="UniProtKB-EC"/>
</dbReference>
<dbReference type="PIRSF" id="PIRSF028810">
    <property type="entry name" value="Alpha1_2_glucosyltferase_Alg10"/>
    <property type="match status" value="1"/>
</dbReference>
<evidence type="ECO:0000256" key="7">
    <source>
        <dbReference type="ARBA" id="ARBA00022679"/>
    </source>
</evidence>
<evidence type="ECO:0000256" key="12">
    <source>
        <dbReference type="ARBA" id="ARBA00032069"/>
    </source>
</evidence>
<dbReference type="RefSeq" id="XP_069229901.1">
    <property type="nucleotide sequence ID" value="XM_069373204.1"/>
</dbReference>
<keyword evidence="11 16" id="KW-0472">Membrane</keyword>
<feature type="transmembrane region" description="Helical" evidence="16">
    <location>
        <begin position="71"/>
        <end position="95"/>
    </location>
</feature>
<feature type="transmembrane region" description="Helical" evidence="16">
    <location>
        <begin position="270"/>
        <end position="293"/>
    </location>
</feature>
<evidence type="ECO:0000256" key="6">
    <source>
        <dbReference type="ARBA" id="ARBA00022676"/>
    </source>
</evidence>
<dbReference type="EMBL" id="JAAQHG020000013">
    <property type="protein sequence ID" value="KAL1586796.1"/>
    <property type="molecule type" value="Genomic_DNA"/>
</dbReference>
<evidence type="ECO:0000256" key="1">
    <source>
        <dbReference type="ARBA" id="ARBA00004477"/>
    </source>
</evidence>
<evidence type="ECO:0000256" key="16">
    <source>
        <dbReference type="SAM" id="Phobius"/>
    </source>
</evidence>
<dbReference type="GeneID" id="96006042"/>
<comment type="catalytic activity">
    <reaction evidence="14">
        <text>an alpha-D-Glc-(1-&gt;3)-alpha-D-Glc-(1-&gt;3)-alpha-D-Man-(1-&gt;2)-alpha-D-Man-(1-&gt;2)-alpha-D-Man-(1-&gt;3)-[alpha-D-Man-(1-&gt;2)-alpha-D-Man-(1-&gt;3)-[alpha-D-Man-(1-&gt;2)-alpha-D-Man-(1-&gt;6)]-alpha-D-Man-(1-&gt;6)]-beta-D-Man-(1-&gt;4)-beta-D-GlcNAc-(1-&gt;4)-alpha-D-GlcNAc-diphospho-di-trans,poly-cis-dolichol + a di-trans,poly-cis-dolichyl beta-D-glucosyl phosphate = a alpha-D-Glc-(1-&gt;2)-alpha-D-Glc-(1-&gt;3)-alpha-D-Glc-(1-&gt;3)-alpha-D-Man-(1-&gt;2)-alpha-D-Man-(1-&gt;2)-alpha-D-Man-(1-&gt;3)-[alpha-D-Man-(1-&gt;2)-alpha-D-Man-(1-&gt;3)-[alpha-D-Man-(1-&gt;2)-alpha-D-Man-(1-&gt;6)]-alpha-D-Man-(1-&gt;6)]-beta-D-Man-(1-&gt;4)-beta-D-GlcNAc-(1-&gt;4)-alpha-D-GlcNAc-diphospho-di-trans,poly-cis-dolichol + a di-trans,poly-cis-dolichyl phosphate + H(+)</text>
        <dbReference type="Rhea" id="RHEA:29543"/>
        <dbReference type="Rhea" id="RHEA-COMP:19498"/>
        <dbReference type="Rhea" id="RHEA-COMP:19502"/>
        <dbReference type="Rhea" id="RHEA-COMP:19512"/>
        <dbReference type="Rhea" id="RHEA-COMP:19522"/>
        <dbReference type="ChEBI" id="CHEBI:15378"/>
        <dbReference type="ChEBI" id="CHEBI:57525"/>
        <dbReference type="ChEBI" id="CHEBI:57683"/>
        <dbReference type="ChEBI" id="CHEBI:132522"/>
        <dbReference type="ChEBI" id="CHEBI:132523"/>
        <dbReference type="EC" id="2.4.1.256"/>
    </reaction>
    <physiologicalReaction direction="left-to-right" evidence="14">
        <dbReference type="Rhea" id="RHEA:29544"/>
    </physiologicalReaction>
</comment>
<feature type="signal peptide" evidence="17">
    <location>
        <begin position="1"/>
        <end position="25"/>
    </location>
</feature>
<comment type="subcellular location">
    <subcellularLocation>
        <location evidence="1">Endoplasmic reticulum membrane</location>
        <topology evidence="1">Multi-pass membrane protein</topology>
    </subcellularLocation>
</comment>
<evidence type="ECO:0000256" key="5">
    <source>
        <dbReference type="ARBA" id="ARBA00018512"/>
    </source>
</evidence>
<evidence type="ECO:0000256" key="13">
    <source>
        <dbReference type="ARBA" id="ARBA00044727"/>
    </source>
</evidence>
<comment type="caution">
    <text evidence="18">The sequence shown here is derived from an EMBL/GenBank/DDBJ whole genome shotgun (WGS) entry which is preliminary data.</text>
</comment>
<keyword evidence="8 16" id="KW-0812">Transmembrane</keyword>
<evidence type="ECO:0000313" key="18">
    <source>
        <dbReference type="EMBL" id="KAL1586796.1"/>
    </source>
</evidence>
<proteinExistence type="inferred from homology"/>
<keyword evidence="6" id="KW-0328">Glycosyltransferase</keyword>
<keyword evidence="19" id="KW-1185">Reference proteome</keyword>
<evidence type="ECO:0000256" key="14">
    <source>
        <dbReference type="ARBA" id="ARBA00048064"/>
    </source>
</evidence>
<dbReference type="PANTHER" id="PTHR12989">
    <property type="entry name" value="ALPHA-1,2-GLUCOSYLTRANSFERASE ALG10"/>
    <property type="match status" value="1"/>
</dbReference>
<dbReference type="Pfam" id="PF04922">
    <property type="entry name" value="DIE2_ALG10"/>
    <property type="match status" value="1"/>
</dbReference>
<organism evidence="18 19">
    <name type="scientific">Cladosporium halotolerans</name>
    <dbReference type="NCBI Taxonomy" id="1052096"/>
    <lineage>
        <taxon>Eukaryota</taxon>
        <taxon>Fungi</taxon>
        <taxon>Dikarya</taxon>
        <taxon>Ascomycota</taxon>
        <taxon>Pezizomycotina</taxon>
        <taxon>Dothideomycetes</taxon>
        <taxon>Dothideomycetidae</taxon>
        <taxon>Cladosporiales</taxon>
        <taxon>Cladosporiaceae</taxon>
        <taxon>Cladosporium</taxon>
    </lineage>
</organism>
<dbReference type="GO" id="GO:0006488">
    <property type="term" value="P:dolichol-linked oligosaccharide biosynthetic process"/>
    <property type="evidence" value="ECO:0007669"/>
    <property type="project" value="InterPro"/>
</dbReference>
<comment type="function">
    <text evidence="13">Dol-P-Glc:Glc(2)Man(9)GlcNAc(2)-PP-Dol alpha-1,2-glucosyltransferase that operates in the biosynthetic pathway of dolichol-linked oligosaccharides, the glycan precursors employed in protein asparagine (N)-glycosylation. The assembly of dolichol-linked oligosaccharides begins on the cytosolic side of the endoplasmic reticulum membrane and finishes in its lumen. The sequential addition of sugars to dolichol pyrophosphate produces dolichol-linked oligosaccharides containing fourteen sugars, including two GlcNAcs, nine mannoses and three glucoses. Once assembled, the oligosaccharide is transferred from the lipid to nascent proteins by oligosaccharyltransferases. In the lumen of the endoplasmic reticulum, adds the third and last glucose residue from dolichyl phosphate glucose (Dol-P-Glc) onto the lipid-linked oligosaccharide intermediate Glc(2)Man(9)GlcNAc(2)-PP-Dol to produce Glc(3)Man(9)GlcNAc(2)-PP-Dol.</text>
</comment>
<dbReference type="Proteomes" id="UP000803884">
    <property type="component" value="Unassembled WGS sequence"/>
</dbReference>
<evidence type="ECO:0000256" key="3">
    <source>
        <dbReference type="ARBA" id="ARBA00010600"/>
    </source>
</evidence>
<evidence type="ECO:0000256" key="17">
    <source>
        <dbReference type="SAM" id="SignalP"/>
    </source>
</evidence>
<evidence type="ECO:0000313" key="19">
    <source>
        <dbReference type="Proteomes" id="UP000803884"/>
    </source>
</evidence>
<name>A0AB34KSQ8_9PEZI</name>
<evidence type="ECO:0000256" key="15">
    <source>
        <dbReference type="SAM" id="MobiDB-lite"/>
    </source>
</evidence>
<evidence type="ECO:0000256" key="2">
    <source>
        <dbReference type="ARBA" id="ARBA00004922"/>
    </source>
</evidence>
<keyword evidence="17" id="KW-0732">Signal</keyword>
<feature type="transmembrane region" description="Helical" evidence="16">
    <location>
        <begin position="313"/>
        <end position="330"/>
    </location>
</feature>
<protein>
    <recommendedName>
        <fullName evidence="5">Dol-P-Glc:Glc(2)Man(9)GlcNAc(2)-PP-Dol alpha-1,2-glucosyltransferase</fullName>
        <ecNumber evidence="4">2.4.1.256</ecNumber>
    </recommendedName>
    <alternativeName>
        <fullName evidence="12">Asparagine-linked glycosylation protein 10</fullName>
    </alternativeName>
</protein>
<feature type="compositionally biased region" description="Polar residues" evidence="15">
    <location>
        <begin position="432"/>
        <end position="441"/>
    </location>
</feature>
<feature type="region of interest" description="Disordered" evidence="15">
    <location>
        <begin position="432"/>
        <end position="463"/>
    </location>
</feature>
<evidence type="ECO:0000256" key="4">
    <source>
        <dbReference type="ARBA" id="ARBA00011967"/>
    </source>
</evidence>
<comment type="pathway">
    <text evidence="2">Protein modification; protein glycosylation.</text>
</comment>
<dbReference type="GO" id="GO:0005789">
    <property type="term" value="C:endoplasmic reticulum membrane"/>
    <property type="evidence" value="ECO:0007669"/>
    <property type="project" value="UniProtKB-SubCell"/>
</dbReference>